<name>A0AB34JH29_PRYPA</name>
<dbReference type="EMBL" id="JBGBPQ010000008">
    <property type="protein sequence ID" value="KAL1520557.1"/>
    <property type="molecule type" value="Genomic_DNA"/>
</dbReference>
<accession>A0AB34JH29</accession>
<protein>
    <submittedName>
        <fullName evidence="1">Uncharacterized protein</fullName>
    </submittedName>
</protein>
<comment type="caution">
    <text evidence="1">The sequence shown here is derived from an EMBL/GenBank/DDBJ whole genome shotgun (WGS) entry which is preliminary data.</text>
</comment>
<dbReference type="AlphaFoldDB" id="A0AB34JH29"/>
<reference evidence="1 2" key="1">
    <citation type="journal article" date="2024" name="Science">
        <title>Giant polyketide synthase enzymes in the biosynthesis of giant marine polyether toxins.</title>
        <authorList>
            <person name="Fallon T.R."/>
            <person name="Shende V.V."/>
            <person name="Wierzbicki I.H."/>
            <person name="Pendleton A.L."/>
            <person name="Watervoot N.F."/>
            <person name="Auber R.P."/>
            <person name="Gonzalez D.J."/>
            <person name="Wisecaver J.H."/>
            <person name="Moore B.S."/>
        </authorList>
    </citation>
    <scope>NUCLEOTIDE SEQUENCE [LARGE SCALE GENOMIC DNA]</scope>
    <source>
        <strain evidence="1 2">12B1</strain>
    </source>
</reference>
<keyword evidence="2" id="KW-1185">Reference proteome</keyword>
<gene>
    <name evidence="1" type="ORF">AB1Y20_022133</name>
</gene>
<evidence type="ECO:0000313" key="1">
    <source>
        <dbReference type="EMBL" id="KAL1520557.1"/>
    </source>
</evidence>
<sequence length="356" mass="38064">MPSSRLTAALVAAPLCAAIGAMAVLFRRARQAQLHAERAAEHAALEIARLGGGLRALCRSRSRPPQLRLPPPPHRLVRTPAWARCTQALASSLAGYSRAAQPRQPRQAEPAAILVSAYNLSRAGGAFKARACAMLARHMLEALPELAAQMAADRRLVLLLLDAPDCGTTRALAEALPALRGLGLQICIPQADPAHYAAMVAPPPSCGAPEGGAGTPAEGEGAAEGSCTEGMLLNIRSQRLDEWLCTNANKSLRVPIFFADYETSVYGRENVCLSPLTDVQRFLRFGFAHSRCLLAITLSYRVPHICRYDPDAPQLTPEDVAGFVAAEAAAQGFNCKVLETFPYGMTFSLFLLTADE</sequence>
<proteinExistence type="predicted"/>
<organism evidence="1 2">
    <name type="scientific">Prymnesium parvum</name>
    <name type="common">Toxic golden alga</name>
    <dbReference type="NCBI Taxonomy" id="97485"/>
    <lineage>
        <taxon>Eukaryota</taxon>
        <taxon>Haptista</taxon>
        <taxon>Haptophyta</taxon>
        <taxon>Prymnesiophyceae</taxon>
        <taxon>Prymnesiales</taxon>
        <taxon>Prymnesiaceae</taxon>
        <taxon>Prymnesium</taxon>
    </lineage>
</organism>
<dbReference type="Proteomes" id="UP001515480">
    <property type="component" value="Unassembled WGS sequence"/>
</dbReference>
<evidence type="ECO:0000313" key="2">
    <source>
        <dbReference type="Proteomes" id="UP001515480"/>
    </source>
</evidence>